<dbReference type="EMBL" id="BAABAK010000016">
    <property type="protein sequence ID" value="GAA3977497.1"/>
    <property type="molecule type" value="Genomic_DNA"/>
</dbReference>
<protein>
    <recommendedName>
        <fullName evidence="1">DUF2383 domain-containing protein</fullName>
    </recommendedName>
</protein>
<dbReference type="InterPro" id="IPR012347">
    <property type="entry name" value="Ferritin-like"/>
</dbReference>
<evidence type="ECO:0000259" key="1">
    <source>
        <dbReference type="Pfam" id="PF09537"/>
    </source>
</evidence>
<keyword evidence="3" id="KW-1185">Reference proteome</keyword>
<dbReference type="RefSeq" id="WP_316757821.1">
    <property type="nucleotide sequence ID" value="NZ_BAABAK010000016.1"/>
</dbReference>
<accession>A0ABP7Q809</accession>
<dbReference type="Pfam" id="PF09537">
    <property type="entry name" value="DUF2383"/>
    <property type="match status" value="1"/>
</dbReference>
<evidence type="ECO:0000313" key="3">
    <source>
        <dbReference type="Proteomes" id="UP001501081"/>
    </source>
</evidence>
<feature type="domain" description="DUF2383" evidence="1">
    <location>
        <begin position="7"/>
        <end position="116"/>
    </location>
</feature>
<dbReference type="InterPro" id="IPR019052">
    <property type="entry name" value="DUF2383"/>
</dbReference>
<sequence length="152" mass="16926">MENNQEIISDLKGLVSIVNDGKEGYKSASESTENVELKAVFLKYVAERALYETELKAHLAKHGGDSENDEGGILGAIHRTWIDIKEALTDKSESALLSAIVTGEKAALEKYDMVIKDNQLHEDHLNLLTTQRNGIAESLKEIEVLEQKYKDL</sequence>
<dbReference type="Proteomes" id="UP001501081">
    <property type="component" value="Unassembled WGS sequence"/>
</dbReference>
<comment type="caution">
    <text evidence="2">The sequence shown here is derived from an EMBL/GenBank/DDBJ whole genome shotgun (WGS) entry which is preliminary data.</text>
</comment>
<dbReference type="InterPro" id="IPR011971">
    <property type="entry name" value="CHP02284"/>
</dbReference>
<evidence type="ECO:0000313" key="2">
    <source>
        <dbReference type="EMBL" id="GAA3977497.1"/>
    </source>
</evidence>
<reference evidence="3" key="1">
    <citation type="journal article" date="2019" name="Int. J. Syst. Evol. Microbiol.">
        <title>The Global Catalogue of Microorganisms (GCM) 10K type strain sequencing project: providing services to taxonomists for standard genome sequencing and annotation.</title>
        <authorList>
            <consortium name="The Broad Institute Genomics Platform"/>
            <consortium name="The Broad Institute Genome Sequencing Center for Infectious Disease"/>
            <person name="Wu L."/>
            <person name="Ma J."/>
        </authorList>
    </citation>
    <scope>NUCLEOTIDE SEQUENCE [LARGE SCALE GENOMIC DNA]</scope>
    <source>
        <strain evidence="3">JCM 17338</strain>
    </source>
</reference>
<organism evidence="2 3">
    <name type="scientific">Pedobacter ginsengiterrae</name>
    <dbReference type="NCBI Taxonomy" id="871696"/>
    <lineage>
        <taxon>Bacteria</taxon>
        <taxon>Pseudomonadati</taxon>
        <taxon>Bacteroidota</taxon>
        <taxon>Sphingobacteriia</taxon>
        <taxon>Sphingobacteriales</taxon>
        <taxon>Sphingobacteriaceae</taxon>
        <taxon>Pedobacter</taxon>
    </lineage>
</organism>
<dbReference type="Gene3D" id="1.20.1260.10">
    <property type="match status" value="1"/>
</dbReference>
<gene>
    <name evidence="2" type="ORF">GCM10022246_32250</name>
</gene>
<proteinExistence type="predicted"/>
<name>A0ABP7Q809_9SPHI</name>
<dbReference type="NCBIfam" id="TIGR02284">
    <property type="entry name" value="PA2169 family four-helix-bundle protein"/>
    <property type="match status" value="1"/>
</dbReference>